<feature type="transmembrane region" description="Helical" evidence="8">
    <location>
        <begin position="53"/>
        <end position="71"/>
    </location>
</feature>
<dbReference type="AlphaFoldDB" id="A0A2A8CYT0"/>
<dbReference type="RefSeq" id="WP_098075026.1">
    <property type="nucleotide sequence ID" value="NZ_PDEQ01000003.1"/>
</dbReference>
<keyword evidence="5 8" id="KW-1133">Transmembrane helix</keyword>
<evidence type="ECO:0000259" key="10">
    <source>
        <dbReference type="Pfam" id="PF02254"/>
    </source>
</evidence>
<evidence type="ECO:0000256" key="1">
    <source>
        <dbReference type="ARBA" id="ARBA00004141"/>
    </source>
</evidence>
<dbReference type="GO" id="GO:0016020">
    <property type="term" value="C:membrane"/>
    <property type="evidence" value="ECO:0007669"/>
    <property type="project" value="UniProtKB-SubCell"/>
</dbReference>
<evidence type="ECO:0000256" key="4">
    <source>
        <dbReference type="ARBA" id="ARBA00022692"/>
    </source>
</evidence>
<proteinExistence type="inferred from homology"/>
<dbReference type="Proteomes" id="UP000220102">
    <property type="component" value="Unassembled WGS sequence"/>
</dbReference>
<feature type="transmembrane region" description="Helical" evidence="8">
    <location>
        <begin position="78"/>
        <end position="99"/>
    </location>
</feature>
<evidence type="ECO:0000256" key="8">
    <source>
        <dbReference type="SAM" id="Phobius"/>
    </source>
</evidence>
<evidence type="ECO:0000313" key="12">
    <source>
        <dbReference type="Proteomes" id="UP000220102"/>
    </source>
</evidence>
<accession>A0A2A8CYT0</accession>
<feature type="transmembrane region" description="Helical" evidence="8">
    <location>
        <begin position="262"/>
        <end position="285"/>
    </location>
</feature>
<evidence type="ECO:0000256" key="7">
    <source>
        <dbReference type="SAM" id="MobiDB-lite"/>
    </source>
</evidence>
<dbReference type="Gene3D" id="3.40.50.720">
    <property type="entry name" value="NAD(P)-binding Rossmann-like Domain"/>
    <property type="match status" value="1"/>
</dbReference>
<comment type="similarity">
    <text evidence="2">Belongs to the monovalent cation:proton antiporter 2 (CPA2) transporter (TC 2.A.37) family.</text>
</comment>
<dbReference type="GO" id="GO:0006813">
    <property type="term" value="P:potassium ion transport"/>
    <property type="evidence" value="ECO:0007669"/>
    <property type="project" value="InterPro"/>
</dbReference>
<keyword evidence="12" id="KW-1185">Reference proteome</keyword>
<comment type="subcellular location">
    <subcellularLocation>
        <location evidence="1">Membrane</location>
        <topology evidence="1">Multi-pass membrane protein</topology>
    </subcellularLocation>
</comment>
<feature type="transmembrane region" description="Helical" evidence="8">
    <location>
        <begin position="136"/>
        <end position="158"/>
    </location>
</feature>
<name>A0A2A8CYT0_9BACT</name>
<dbReference type="Pfam" id="PF02254">
    <property type="entry name" value="TrkA_N"/>
    <property type="match status" value="1"/>
</dbReference>
<dbReference type="InterPro" id="IPR036291">
    <property type="entry name" value="NAD(P)-bd_dom_sf"/>
</dbReference>
<dbReference type="GO" id="GO:0015297">
    <property type="term" value="F:antiporter activity"/>
    <property type="evidence" value="ECO:0007669"/>
    <property type="project" value="InterPro"/>
</dbReference>
<dbReference type="InterPro" id="IPR038770">
    <property type="entry name" value="Na+/solute_symporter_sf"/>
</dbReference>
<keyword evidence="3" id="KW-0813">Transport</keyword>
<evidence type="ECO:0000259" key="9">
    <source>
        <dbReference type="Pfam" id="PF00999"/>
    </source>
</evidence>
<sequence length="546" mass="56528">MPDLLFEIGWIIVAFAAGLGARVLRLPPLVGYLAAGMVLATFGVEGSTVVEQIGNLGVALVLFIIGLDLRLRNLVEMEVLGVGGLHIVLWTVVVTGIGMALGLPLLGAIAVAAGLSASSLVLAAKSLEAQHDLRSYHGRVAIGIILVQTVVATGAIAAMGEPPSLWALAVIPVIALRPLLARLLDALGRGEMLLLFGLALAAAGSLLFDAVGLSAELGALTAGALLAGHDRTDDLSDAVGTLKDAFLPAFFLSVGLIGLPDASGLGVVAGLLGLLAVKGALYVGLFSAFRLRARTSFLAAMPLTTYSGLSLIVASAAVAENLLPESMLTALALATAGSYLVNAPLARQAPDLWTKVSDWLQPLQRSGRPRDARPETLGRARFVVVGMGRVGTAAYDYLAARMQCPAGVDEDPGKLARHRSNGRRVLYGDARDATLWADLGLETVEAVVLALPDRDATLAAVSALREAGFEGPVSALTTDPEGRQDLIDAGASAVYLSGEQVGQALARHGLRRRQRTVPAAVTLDVGAEQRPSAPLRPSRGTEPLEA</sequence>
<dbReference type="Gene3D" id="1.20.1530.20">
    <property type="match status" value="1"/>
</dbReference>
<dbReference type="PANTHER" id="PTHR42751">
    <property type="entry name" value="SODIUM/HYDROGEN EXCHANGER FAMILY/TRKA DOMAIN PROTEIN"/>
    <property type="match status" value="1"/>
</dbReference>
<evidence type="ECO:0000256" key="6">
    <source>
        <dbReference type="ARBA" id="ARBA00023136"/>
    </source>
</evidence>
<keyword evidence="6 8" id="KW-0472">Membrane</keyword>
<dbReference type="SUPFAM" id="SSF51735">
    <property type="entry name" value="NAD(P)-binding Rossmann-fold domains"/>
    <property type="match status" value="1"/>
</dbReference>
<dbReference type="InterPro" id="IPR006153">
    <property type="entry name" value="Cation/H_exchanger_TM"/>
</dbReference>
<feature type="region of interest" description="Disordered" evidence="7">
    <location>
        <begin position="525"/>
        <end position="546"/>
    </location>
</feature>
<feature type="domain" description="Cation/H+ exchanger transmembrane" evidence="9">
    <location>
        <begin position="12"/>
        <end position="341"/>
    </location>
</feature>
<dbReference type="OrthoDB" id="9781411at2"/>
<reference evidence="11 12" key="1">
    <citation type="submission" date="2017-10" db="EMBL/GenBank/DDBJ databases">
        <title>Draft genome of Longibacter Salinarum.</title>
        <authorList>
            <person name="Goh K.M."/>
            <person name="Shamsir M.S."/>
            <person name="Lim S.W."/>
        </authorList>
    </citation>
    <scope>NUCLEOTIDE SEQUENCE [LARGE SCALE GENOMIC DNA]</scope>
    <source>
        <strain evidence="11 12">KCTC 52045</strain>
    </source>
</reference>
<evidence type="ECO:0000313" key="11">
    <source>
        <dbReference type="EMBL" id="PEN13862.1"/>
    </source>
</evidence>
<comment type="caution">
    <text evidence="11">The sequence shown here is derived from an EMBL/GenBank/DDBJ whole genome shotgun (WGS) entry which is preliminary data.</text>
</comment>
<feature type="transmembrane region" description="Helical" evidence="8">
    <location>
        <begin position="105"/>
        <end position="124"/>
    </location>
</feature>
<evidence type="ECO:0000256" key="3">
    <source>
        <dbReference type="ARBA" id="ARBA00022448"/>
    </source>
</evidence>
<evidence type="ECO:0000256" key="5">
    <source>
        <dbReference type="ARBA" id="ARBA00022989"/>
    </source>
</evidence>
<gene>
    <name evidence="11" type="ORF">CRI94_07315</name>
</gene>
<organism evidence="11 12">
    <name type="scientific">Longibacter salinarum</name>
    <dbReference type="NCBI Taxonomy" id="1850348"/>
    <lineage>
        <taxon>Bacteria</taxon>
        <taxon>Pseudomonadati</taxon>
        <taxon>Rhodothermota</taxon>
        <taxon>Rhodothermia</taxon>
        <taxon>Rhodothermales</taxon>
        <taxon>Salisaetaceae</taxon>
        <taxon>Longibacter</taxon>
    </lineage>
</organism>
<dbReference type="Pfam" id="PF00999">
    <property type="entry name" value="Na_H_Exchanger"/>
    <property type="match status" value="1"/>
</dbReference>
<feature type="transmembrane region" description="Helical" evidence="8">
    <location>
        <begin position="6"/>
        <end position="24"/>
    </location>
</feature>
<dbReference type="PANTHER" id="PTHR42751:SF1">
    <property type="entry name" value="CATION_PROTON ANTIPORTER YBAL-RELATED"/>
    <property type="match status" value="1"/>
</dbReference>
<feature type="transmembrane region" description="Helical" evidence="8">
    <location>
        <begin position="192"/>
        <end position="215"/>
    </location>
</feature>
<dbReference type="GO" id="GO:1902600">
    <property type="term" value="P:proton transmembrane transport"/>
    <property type="evidence" value="ECO:0007669"/>
    <property type="project" value="InterPro"/>
</dbReference>
<dbReference type="InterPro" id="IPR003148">
    <property type="entry name" value="RCK_N"/>
</dbReference>
<feature type="domain" description="RCK N-terminal" evidence="10">
    <location>
        <begin position="382"/>
        <end position="494"/>
    </location>
</feature>
<dbReference type="EMBL" id="PDEQ01000003">
    <property type="protein sequence ID" value="PEN13862.1"/>
    <property type="molecule type" value="Genomic_DNA"/>
</dbReference>
<protein>
    <submittedName>
        <fullName evidence="11">Potassium transporter KefC</fullName>
    </submittedName>
</protein>
<evidence type="ECO:0000256" key="2">
    <source>
        <dbReference type="ARBA" id="ARBA00005551"/>
    </source>
</evidence>
<feature type="transmembrane region" description="Helical" evidence="8">
    <location>
        <begin position="297"/>
        <end position="319"/>
    </location>
</feature>
<feature type="transmembrane region" description="Helical" evidence="8">
    <location>
        <begin position="29"/>
        <end position="47"/>
    </location>
</feature>
<feature type="transmembrane region" description="Helical" evidence="8">
    <location>
        <begin position="164"/>
        <end position="180"/>
    </location>
</feature>
<keyword evidence="4 8" id="KW-0812">Transmembrane</keyword>